<feature type="binding site" evidence="12">
    <location>
        <begin position="241"/>
        <end position="244"/>
    </location>
    <ligand>
        <name>substrate</name>
    </ligand>
</feature>
<evidence type="ECO:0000256" key="6">
    <source>
        <dbReference type="ARBA" id="ARBA00053295"/>
    </source>
</evidence>
<evidence type="ECO:0000313" key="16">
    <source>
        <dbReference type="RefSeq" id="XP_015516290.1"/>
    </source>
</evidence>
<evidence type="ECO:0000256" key="3">
    <source>
        <dbReference type="ARBA" id="ARBA00022801"/>
    </source>
</evidence>
<dbReference type="Pfam" id="PF01112">
    <property type="entry name" value="Asparaginase_2"/>
    <property type="match status" value="1"/>
</dbReference>
<evidence type="ECO:0000256" key="10">
    <source>
        <dbReference type="ARBA" id="ARBA00080645"/>
    </source>
</evidence>
<name>A0A6J0BNZ0_NEOLC</name>
<evidence type="ECO:0000256" key="11">
    <source>
        <dbReference type="PIRSR" id="PIRSR600246-1"/>
    </source>
</evidence>
<keyword evidence="3" id="KW-0378">Hydrolase</keyword>
<evidence type="ECO:0000256" key="9">
    <source>
        <dbReference type="ARBA" id="ARBA00079301"/>
    </source>
</evidence>
<organism evidence="16">
    <name type="scientific">Neodiprion lecontei</name>
    <name type="common">Redheaded pine sawfly</name>
    <dbReference type="NCBI Taxonomy" id="441921"/>
    <lineage>
        <taxon>Eukaryota</taxon>
        <taxon>Metazoa</taxon>
        <taxon>Ecdysozoa</taxon>
        <taxon>Arthropoda</taxon>
        <taxon>Hexapoda</taxon>
        <taxon>Insecta</taxon>
        <taxon>Pterygota</taxon>
        <taxon>Neoptera</taxon>
        <taxon>Endopterygota</taxon>
        <taxon>Hymenoptera</taxon>
        <taxon>Tenthredinoidea</taxon>
        <taxon>Diprionidae</taxon>
        <taxon>Diprioninae</taxon>
        <taxon>Neodiprion</taxon>
    </lineage>
</organism>
<accession>A0A6J0BNZ0</accession>
<evidence type="ECO:0000256" key="7">
    <source>
        <dbReference type="ARBA" id="ARBA00066729"/>
    </source>
</evidence>
<dbReference type="RefSeq" id="XP_015516290.1">
    <property type="nucleotide sequence ID" value="XM_015660804.2"/>
</dbReference>
<evidence type="ECO:0000313" key="15">
    <source>
        <dbReference type="Proteomes" id="UP000829291"/>
    </source>
</evidence>
<feature type="chain" id="PRO_5027075017" description="N(4)-(beta-N-acetylglucosaminyl)-L-asparaginase" evidence="14">
    <location>
        <begin position="23"/>
        <end position="352"/>
    </location>
</feature>
<gene>
    <name evidence="16" type="primary">LOC107221710</name>
</gene>
<dbReference type="Proteomes" id="UP000829291">
    <property type="component" value="Chromosome 2"/>
</dbReference>
<keyword evidence="15" id="KW-1185">Reference proteome</keyword>
<dbReference type="AlphaFoldDB" id="A0A6J0BNZ0"/>
<evidence type="ECO:0000256" key="5">
    <source>
        <dbReference type="ARBA" id="ARBA00050421"/>
    </source>
</evidence>
<keyword evidence="4" id="KW-0068">Autocatalytic cleavage</keyword>
<dbReference type="InterPro" id="IPR029055">
    <property type="entry name" value="Ntn_hydrolases_N"/>
</dbReference>
<comment type="function">
    <text evidence="6">Cleaves the GlcNAc-Asn bond which joins oligosaccharides to the peptide of asparagine-linked glycoproteins.</text>
</comment>
<dbReference type="CDD" id="cd04513">
    <property type="entry name" value="Glycosylasparaginase"/>
    <property type="match status" value="1"/>
</dbReference>
<evidence type="ECO:0000256" key="2">
    <source>
        <dbReference type="ARBA" id="ARBA00022670"/>
    </source>
</evidence>
<dbReference type="FunFam" id="3.60.20.30:FF:000003">
    <property type="entry name" value="N(4)-(Beta-N-acetylglucosaminyl)-L-asparaginase isoform X1"/>
    <property type="match status" value="1"/>
</dbReference>
<dbReference type="InterPro" id="IPR000246">
    <property type="entry name" value="Peptidase_T2"/>
</dbReference>
<keyword evidence="14" id="KW-0732">Signal</keyword>
<feature type="active site" description="Nucleophile" evidence="11">
    <location>
        <position position="213"/>
    </location>
</feature>
<proteinExistence type="inferred from homology"/>
<dbReference type="PANTHER" id="PTHR10188">
    <property type="entry name" value="L-ASPARAGINASE"/>
    <property type="match status" value="1"/>
</dbReference>
<dbReference type="OrthoDB" id="188713at2759"/>
<evidence type="ECO:0000256" key="14">
    <source>
        <dbReference type="SAM" id="SignalP"/>
    </source>
</evidence>
<dbReference type="Gene3D" id="3.60.20.30">
    <property type="entry name" value="(Glycosyl)asparaginase"/>
    <property type="match status" value="1"/>
</dbReference>
<evidence type="ECO:0000256" key="13">
    <source>
        <dbReference type="PIRSR" id="PIRSR600246-3"/>
    </source>
</evidence>
<dbReference type="PROSITE" id="PS51257">
    <property type="entry name" value="PROKAR_LIPOPROTEIN"/>
    <property type="match status" value="1"/>
</dbReference>
<keyword evidence="2" id="KW-0645">Protease</keyword>
<sequence>MRILNLFITTLIVATGCLPANSIQTFTKTTPLVVTTWDYWNATDKAWNILYTKKRSSLDAIEIACSLCEQLQCRTTVGFGGSPDEMGETTLDAMIMDGVKMDVGAVGGLRRIKNAISVARKVLDHTEHTLLSGKLATDFAVKMGFIEEDLQTPESKNMWLKWKANNCQPNFWKNVSPDPKHYCGPYKLTPNEIGSSSQPKKSNKAIDESNHDTIGMIAIDINGNIAAGTSTNGAKNKIPGRIGDSPIPGAGSYADQEVGAAAGTGDGDVMMRFLPSFLAVEEMRRGAAPSHAAETAVRRIAQHYPKFVGGVIALNKDGAYGAACNGMEKFPFYASNPLLGEPTLNHVRCIEI</sequence>
<dbReference type="InParanoid" id="A0A6J0BNZ0"/>
<dbReference type="KEGG" id="nlo:107221710"/>
<comment type="catalytic activity">
    <reaction evidence="5">
        <text>N(4)-(beta-N-acetyl-D-glucosaminyl)-L-asparagine + H2O = N-acetyl-beta-D-glucosaminylamine + L-aspartate + H(+)</text>
        <dbReference type="Rhea" id="RHEA:11544"/>
        <dbReference type="ChEBI" id="CHEBI:15377"/>
        <dbReference type="ChEBI" id="CHEBI:15378"/>
        <dbReference type="ChEBI" id="CHEBI:15947"/>
        <dbReference type="ChEBI" id="CHEBI:29991"/>
        <dbReference type="ChEBI" id="CHEBI:58080"/>
        <dbReference type="EC" id="3.5.1.26"/>
    </reaction>
</comment>
<dbReference type="GO" id="GO:0008233">
    <property type="term" value="F:peptidase activity"/>
    <property type="evidence" value="ECO:0007669"/>
    <property type="project" value="UniProtKB-KW"/>
</dbReference>
<dbReference type="EC" id="3.5.1.26" evidence="7"/>
<evidence type="ECO:0000256" key="1">
    <source>
        <dbReference type="ARBA" id="ARBA00010872"/>
    </source>
</evidence>
<evidence type="ECO:0000256" key="12">
    <source>
        <dbReference type="PIRSR" id="PIRSR600246-2"/>
    </source>
</evidence>
<dbReference type="GO" id="GO:0006508">
    <property type="term" value="P:proteolysis"/>
    <property type="evidence" value="ECO:0007669"/>
    <property type="project" value="UniProtKB-KW"/>
</dbReference>
<feature type="site" description="Cleavage; by autolysis" evidence="13">
    <location>
        <begin position="212"/>
        <end position="213"/>
    </location>
</feature>
<protein>
    <recommendedName>
        <fullName evidence="7">N(4)-(beta-N-acetylglucosaminyl)-L-asparaginase</fullName>
        <ecNumber evidence="7">3.5.1.26</ecNumber>
    </recommendedName>
    <alternativeName>
        <fullName evidence="9">Aspartylglucosaminidase</fullName>
    </alternativeName>
    <alternativeName>
        <fullName evidence="8">Glycosylasparaginase</fullName>
    </alternativeName>
    <alternativeName>
        <fullName evidence="10">N4-(N-acetyl-beta-glucosaminyl)-L-asparagine amidase</fullName>
    </alternativeName>
</protein>
<evidence type="ECO:0000256" key="4">
    <source>
        <dbReference type="ARBA" id="ARBA00022813"/>
    </source>
</evidence>
<dbReference type="FunCoup" id="A0A6J0BNZ0">
    <property type="interactions" value="212"/>
</dbReference>
<dbReference type="GeneID" id="107221710"/>
<dbReference type="SUPFAM" id="SSF56235">
    <property type="entry name" value="N-terminal nucleophile aminohydrolases (Ntn hydrolases)"/>
    <property type="match status" value="1"/>
</dbReference>
<dbReference type="PANTHER" id="PTHR10188:SF6">
    <property type="entry name" value="N(4)-(BETA-N-ACETYLGLUCOSAMINYL)-L-ASPARAGINASE"/>
    <property type="match status" value="1"/>
</dbReference>
<dbReference type="GO" id="GO:0005764">
    <property type="term" value="C:lysosome"/>
    <property type="evidence" value="ECO:0007669"/>
    <property type="project" value="TreeGrafter"/>
</dbReference>
<evidence type="ECO:0000256" key="8">
    <source>
        <dbReference type="ARBA" id="ARBA00078726"/>
    </source>
</evidence>
<feature type="binding site" evidence="12">
    <location>
        <begin position="264"/>
        <end position="267"/>
    </location>
    <ligand>
        <name>substrate</name>
    </ligand>
</feature>
<feature type="signal peptide" evidence="14">
    <location>
        <begin position="1"/>
        <end position="22"/>
    </location>
</feature>
<dbReference type="GO" id="GO:0003948">
    <property type="term" value="F:N4-(beta-N-acetylglucosaminyl)-L-asparaginase activity"/>
    <property type="evidence" value="ECO:0007669"/>
    <property type="project" value="UniProtKB-EC"/>
</dbReference>
<comment type="similarity">
    <text evidence="1">Belongs to the Ntn-hydrolase family.</text>
</comment>
<reference evidence="16" key="1">
    <citation type="submission" date="2025-08" db="UniProtKB">
        <authorList>
            <consortium name="RefSeq"/>
        </authorList>
    </citation>
    <scope>IDENTIFICATION</scope>
    <source>
        <tissue evidence="16">Thorax and Abdomen</tissue>
    </source>
</reference>